<evidence type="ECO:0000256" key="2">
    <source>
        <dbReference type="ARBA" id="ARBA00012438"/>
    </source>
</evidence>
<dbReference type="InterPro" id="IPR036097">
    <property type="entry name" value="HisK_dim/P_sf"/>
</dbReference>
<comment type="caution">
    <text evidence="12">The sequence shown here is derived from an EMBL/GenBank/DDBJ whole genome shotgun (WGS) entry which is preliminary data.</text>
</comment>
<proteinExistence type="predicted"/>
<evidence type="ECO:0000259" key="10">
    <source>
        <dbReference type="PROSITE" id="PS50110"/>
    </source>
</evidence>
<keyword evidence="13" id="KW-1185">Reference proteome</keyword>
<dbReference type="PANTHER" id="PTHR43547:SF2">
    <property type="entry name" value="HYBRID SIGNAL TRANSDUCTION HISTIDINE KINASE C"/>
    <property type="match status" value="1"/>
</dbReference>
<feature type="domain" description="PAS" evidence="11">
    <location>
        <begin position="132"/>
        <end position="202"/>
    </location>
</feature>
<keyword evidence="12" id="KW-0808">Transferase</keyword>
<dbReference type="GO" id="GO:0000155">
    <property type="term" value="F:phosphorelay sensor kinase activity"/>
    <property type="evidence" value="ECO:0007669"/>
    <property type="project" value="InterPro"/>
</dbReference>
<dbReference type="SUPFAM" id="SSF55874">
    <property type="entry name" value="ATPase domain of HSP90 chaperone/DNA topoisomerase II/histidine kinase"/>
    <property type="match status" value="1"/>
</dbReference>
<dbReference type="PRINTS" id="PR00344">
    <property type="entry name" value="BCTRLSENSOR"/>
</dbReference>
<comment type="function">
    <text evidence="7">May play the central regulatory role in sporulation. It may be an element of the effector pathway responsible for the activation of sporulation genes in response to nutritional stress. Spo0A may act in concert with spo0H (a sigma factor) to control the expression of some genes that are critical to the sporulation process.</text>
</comment>
<dbReference type="Gene3D" id="1.10.287.130">
    <property type="match status" value="1"/>
</dbReference>
<keyword evidence="4 8" id="KW-0597">Phosphoprotein</keyword>
<dbReference type="Gene3D" id="3.30.450.20">
    <property type="entry name" value="PAS domain"/>
    <property type="match status" value="1"/>
</dbReference>
<dbReference type="InterPro" id="IPR035965">
    <property type="entry name" value="PAS-like_dom_sf"/>
</dbReference>
<feature type="domain" description="Histidine kinase" evidence="9">
    <location>
        <begin position="262"/>
        <end position="464"/>
    </location>
</feature>
<dbReference type="Gene3D" id="3.30.565.10">
    <property type="entry name" value="Histidine kinase-like ATPase, C-terminal domain"/>
    <property type="match status" value="1"/>
</dbReference>
<reference evidence="12" key="1">
    <citation type="submission" date="2016-02" db="EMBL/GenBank/DDBJ databases">
        <title>Draft Genome Sequence of Sporotomaculum syntrophicum Strain FB, a Syntrophic Benzoate Degrader.</title>
        <authorList>
            <person name="Nobu M.K."/>
            <person name="Narihiro T."/>
            <person name="Qiu Y.-L."/>
            <person name="Ohashi A."/>
            <person name="Liu W.-T."/>
            <person name="Yuji S."/>
        </authorList>
    </citation>
    <scope>NUCLEOTIDE SEQUENCE</scope>
    <source>
        <strain evidence="12">FB</strain>
    </source>
</reference>
<dbReference type="InterPro" id="IPR011006">
    <property type="entry name" value="CheY-like_superfamily"/>
</dbReference>
<dbReference type="SUPFAM" id="SSF47384">
    <property type="entry name" value="Homodimeric domain of signal transducing histidine kinase"/>
    <property type="match status" value="1"/>
</dbReference>
<keyword evidence="6" id="KW-0902">Two-component regulatory system</keyword>
<dbReference type="AlphaFoldDB" id="A0A9D2WQN9"/>
<dbReference type="NCBIfam" id="TIGR00229">
    <property type="entry name" value="sensory_box"/>
    <property type="match status" value="1"/>
</dbReference>
<evidence type="ECO:0000256" key="6">
    <source>
        <dbReference type="ARBA" id="ARBA00023012"/>
    </source>
</evidence>
<feature type="modified residue" description="4-aspartylphosphate" evidence="8">
    <location>
        <position position="56"/>
    </location>
</feature>
<dbReference type="EC" id="2.7.13.3" evidence="2"/>
<dbReference type="InterPro" id="IPR000014">
    <property type="entry name" value="PAS"/>
</dbReference>
<dbReference type="InterPro" id="IPR013656">
    <property type="entry name" value="PAS_4"/>
</dbReference>
<dbReference type="SUPFAM" id="SSF52172">
    <property type="entry name" value="CheY-like"/>
    <property type="match status" value="1"/>
</dbReference>
<evidence type="ECO:0000256" key="4">
    <source>
        <dbReference type="ARBA" id="ARBA00022553"/>
    </source>
</evidence>
<evidence type="ECO:0000256" key="7">
    <source>
        <dbReference type="ARBA" id="ARBA00024867"/>
    </source>
</evidence>
<dbReference type="SMART" id="SM00091">
    <property type="entry name" value="PAS"/>
    <property type="match status" value="1"/>
</dbReference>
<evidence type="ECO:0000313" key="12">
    <source>
        <dbReference type="EMBL" id="KAF1085674.1"/>
    </source>
</evidence>
<dbReference type="InterPro" id="IPR001789">
    <property type="entry name" value="Sig_transdc_resp-reg_receiver"/>
</dbReference>
<dbReference type="RefSeq" id="WP_161822113.1">
    <property type="nucleotide sequence ID" value="NZ_LSRS01000003.1"/>
</dbReference>
<evidence type="ECO:0000256" key="5">
    <source>
        <dbReference type="ARBA" id="ARBA00022777"/>
    </source>
</evidence>
<evidence type="ECO:0000256" key="1">
    <source>
        <dbReference type="ARBA" id="ARBA00000085"/>
    </source>
</evidence>
<evidence type="ECO:0000256" key="8">
    <source>
        <dbReference type="PROSITE-ProRule" id="PRU00169"/>
    </source>
</evidence>
<evidence type="ECO:0000313" key="13">
    <source>
        <dbReference type="Proteomes" id="UP000798488"/>
    </source>
</evidence>
<dbReference type="Pfam" id="PF00072">
    <property type="entry name" value="Response_reg"/>
    <property type="match status" value="1"/>
</dbReference>
<evidence type="ECO:0000256" key="3">
    <source>
        <dbReference type="ARBA" id="ARBA00018672"/>
    </source>
</evidence>
<dbReference type="InterPro" id="IPR003594">
    <property type="entry name" value="HATPase_dom"/>
</dbReference>
<dbReference type="PROSITE" id="PS50110">
    <property type="entry name" value="RESPONSE_REGULATORY"/>
    <property type="match status" value="1"/>
</dbReference>
<gene>
    <name evidence="12" type="primary">kinA_3</name>
    <name evidence="12" type="ORF">SPSYN_01817</name>
</gene>
<organism evidence="12 13">
    <name type="scientific">Sporotomaculum syntrophicum</name>
    <dbReference type="NCBI Taxonomy" id="182264"/>
    <lineage>
        <taxon>Bacteria</taxon>
        <taxon>Bacillati</taxon>
        <taxon>Bacillota</taxon>
        <taxon>Clostridia</taxon>
        <taxon>Eubacteriales</taxon>
        <taxon>Desulfallaceae</taxon>
        <taxon>Sporotomaculum</taxon>
    </lineage>
</organism>
<evidence type="ECO:0000259" key="9">
    <source>
        <dbReference type="PROSITE" id="PS50109"/>
    </source>
</evidence>
<dbReference type="Pfam" id="PF08448">
    <property type="entry name" value="PAS_4"/>
    <property type="match status" value="1"/>
</dbReference>
<dbReference type="CDD" id="cd00130">
    <property type="entry name" value="PAS"/>
    <property type="match status" value="1"/>
</dbReference>
<accession>A0A9D2WQN9</accession>
<dbReference type="SMART" id="SM00448">
    <property type="entry name" value="REC"/>
    <property type="match status" value="1"/>
</dbReference>
<keyword evidence="5 12" id="KW-0418">Kinase</keyword>
<evidence type="ECO:0000259" key="11">
    <source>
        <dbReference type="PROSITE" id="PS50112"/>
    </source>
</evidence>
<protein>
    <recommendedName>
        <fullName evidence="3">Stage 0 sporulation protein A homolog</fullName>
        <ecNumber evidence="2">2.7.13.3</ecNumber>
    </recommendedName>
</protein>
<dbReference type="SMART" id="SM00387">
    <property type="entry name" value="HATPase_c"/>
    <property type="match status" value="1"/>
</dbReference>
<dbReference type="PROSITE" id="PS50112">
    <property type="entry name" value="PAS"/>
    <property type="match status" value="1"/>
</dbReference>
<feature type="domain" description="Response regulatory" evidence="10">
    <location>
        <begin position="7"/>
        <end position="124"/>
    </location>
</feature>
<dbReference type="EMBL" id="LSRS01000003">
    <property type="protein sequence ID" value="KAF1085674.1"/>
    <property type="molecule type" value="Genomic_DNA"/>
</dbReference>
<dbReference type="InterPro" id="IPR036890">
    <property type="entry name" value="HATPase_C_sf"/>
</dbReference>
<comment type="catalytic activity">
    <reaction evidence="1">
        <text>ATP + protein L-histidine = ADP + protein N-phospho-L-histidine.</text>
        <dbReference type="EC" id="2.7.13.3"/>
    </reaction>
</comment>
<dbReference type="InterPro" id="IPR004358">
    <property type="entry name" value="Sig_transdc_His_kin-like_C"/>
</dbReference>
<dbReference type="OrthoDB" id="505470at2"/>
<dbReference type="CDD" id="cd00082">
    <property type="entry name" value="HisKA"/>
    <property type="match status" value="1"/>
</dbReference>
<dbReference type="SUPFAM" id="SSF55785">
    <property type="entry name" value="PYP-like sensor domain (PAS domain)"/>
    <property type="match status" value="1"/>
</dbReference>
<dbReference type="InterPro" id="IPR003661">
    <property type="entry name" value="HisK_dim/P_dom"/>
</dbReference>
<dbReference type="PROSITE" id="PS50109">
    <property type="entry name" value="HIS_KIN"/>
    <property type="match status" value="1"/>
</dbReference>
<sequence>MDGQKLNILLVDDRVENLVALEAVLMSPHYNLVRANSGEEALKLILKEDFSLILLDVQMPGLDGFETAKLIRMRKRSHNIPIIFITAINHASEYVLKGYQIGATDYIIKPFHPDTLKFKVQGYLRVYQDRVSYEKITNILESISDAFISVDNNWQLTYINKEAVRIFHLSNNSLEGKSIWDLIPETIVPTLYEQLNEAINSKQRVNFELEIPEPQQLFCEVNAYPFFGGLSIYFRNVTEIKLLQKEMIKIDRLNTVGKLAAGIAHEVRNPMTTVRGLIQVLASKDENTKNNKYFPLMLDELDRANSIITNFLSLANDKHTQLKRQSLNKIIENLFPLIQADARVSEMDIYVELEEIKETLLDEEEIRQLIINLVRNGLQAMSPGGKLKIKTYTTKEEIVLVVQDDGNGIASEVLEKIGTPFFTTKNNGTGLGLAVCYSIAQRHHAKIDIETSARGTTVYVRFKY</sequence>
<dbReference type="Pfam" id="PF00512">
    <property type="entry name" value="HisKA"/>
    <property type="match status" value="1"/>
</dbReference>
<dbReference type="Gene3D" id="3.40.50.2300">
    <property type="match status" value="1"/>
</dbReference>
<dbReference type="PANTHER" id="PTHR43547">
    <property type="entry name" value="TWO-COMPONENT HISTIDINE KINASE"/>
    <property type="match status" value="1"/>
</dbReference>
<name>A0A9D2WQN9_9FIRM</name>
<dbReference type="Pfam" id="PF02518">
    <property type="entry name" value="HATPase_c"/>
    <property type="match status" value="1"/>
</dbReference>
<dbReference type="SMART" id="SM00388">
    <property type="entry name" value="HisKA"/>
    <property type="match status" value="1"/>
</dbReference>
<dbReference type="InterPro" id="IPR005467">
    <property type="entry name" value="His_kinase_dom"/>
</dbReference>
<dbReference type="Proteomes" id="UP000798488">
    <property type="component" value="Unassembled WGS sequence"/>
</dbReference>